<organism evidence="1 2">
    <name type="scientific">Psophocarpus tetragonolobus</name>
    <name type="common">Winged bean</name>
    <name type="synonym">Dolichos tetragonolobus</name>
    <dbReference type="NCBI Taxonomy" id="3891"/>
    <lineage>
        <taxon>Eukaryota</taxon>
        <taxon>Viridiplantae</taxon>
        <taxon>Streptophyta</taxon>
        <taxon>Embryophyta</taxon>
        <taxon>Tracheophyta</taxon>
        <taxon>Spermatophyta</taxon>
        <taxon>Magnoliopsida</taxon>
        <taxon>eudicotyledons</taxon>
        <taxon>Gunneridae</taxon>
        <taxon>Pentapetalae</taxon>
        <taxon>rosids</taxon>
        <taxon>fabids</taxon>
        <taxon>Fabales</taxon>
        <taxon>Fabaceae</taxon>
        <taxon>Papilionoideae</taxon>
        <taxon>50 kb inversion clade</taxon>
        <taxon>NPAAA clade</taxon>
        <taxon>indigoferoid/millettioid clade</taxon>
        <taxon>Phaseoleae</taxon>
        <taxon>Psophocarpus</taxon>
    </lineage>
</organism>
<keyword evidence="2" id="KW-1185">Reference proteome</keyword>
<evidence type="ECO:0000313" key="2">
    <source>
        <dbReference type="Proteomes" id="UP001386955"/>
    </source>
</evidence>
<protein>
    <submittedName>
        <fullName evidence="1">Uncharacterized protein</fullName>
    </submittedName>
</protein>
<gene>
    <name evidence="1" type="ORF">VNO78_26159</name>
</gene>
<dbReference type="EMBL" id="JAYMYS010000007">
    <property type="protein sequence ID" value="KAK7386147.1"/>
    <property type="molecule type" value="Genomic_DNA"/>
</dbReference>
<proteinExistence type="predicted"/>
<comment type="caution">
    <text evidence="1">The sequence shown here is derived from an EMBL/GenBank/DDBJ whole genome shotgun (WGS) entry which is preliminary data.</text>
</comment>
<accession>A0AAN9RZF5</accession>
<dbReference type="AlphaFoldDB" id="A0AAN9RZF5"/>
<reference evidence="1 2" key="1">
    <citation type="submission" date="2024-01" db="EMBL/GenBank/DDBJ databases">
        <title>The genomes of 5 underutilized Papilionoideae crops provide insights into root nodulation and disease resistanc.</title>
        <authorList>
            <person name="Jiang F."/>
        </authorList>
    </citation>
    <scope>NUCLEOTIDE SEQUENCE [LARGE SCALE GENOMIC DNA]</scope>
    <source>
        <strain evidence="1">DUOXIRENSHENG_FW03</strain>
        <tissue evidence="1">Leaves</tissue>
    </source>
</reference>
<sequence>MGNPFTKNVKVELYKWSSKEFTQEYALVYTSLDDASKTSILRISVNKERVLCRIGDYLCDVNPLRFLLKVTAERDGNGSFKFGEVMVATRGALESALVRNNNACFTFLNDNREGILSVKSVVSGKSKRTTWGVYHSYRVGFRTHFACIVTIQCRKMTGLGVELSGPHIYKGLEGTELRGLVPIDREVLKEPPKALIKKVESNFDGKVYILVQQGAQNVECRTVPPVEATVHANGHVSVILGPMALINNVGSENHGDNNGSLVNCPITIRIDGNNSRSR</sequence>
<dbReference type="Proteomes" id="UP001386955">
    <property type="component" value="Unassembled WGS sequence"/>
</dbReference>
<evidence type="ECO:0000313" key="1">
    <source>
        <dbReference type="EMBL" id="KAK7386147.1"/>
    </source>
</evidence>
<name>A0AAN9RZF5_PSOTE</name>